<dbReference type="InterPro" id="IPR036047">
    <property type="entry name" value="F-box-like_dom_sf"/>
</dbReference>
<dbReference type="VEuPathDB" id="FungiDB:ASPSYDRAFT_1163814"/>
<organism evidence="1 2">
    <name type="scientific">Aspergillus sydowii CBS 593.65</name>
    <dbReference type="NCBI Taxonomy" id="1036612"/>
    <lineage>
        <taxon>Eukaryota</taxon>
        <taxon>Fungi</taxon>
        <taxon>Dikarya</taxon>
        <taxon>Ascomycota</taxon>
        <taxon>Pezizomycotina</taxon>
        <taxon>Eurotiomycetes</taxon>
        <taxon>Eurotiomycetidae</taxon>
        <taxon>Eurotiales</taxon>
        <taxon>Aspergillaceae</taxon>
        <taxon>Aspergillus</taxon>
        <taxon>Aspergillus subgen. Nidulantes</taxon>
    </lineage>
</organism>
<evidence type="ECO:0000313" key="1">
    <source>
        <dbReference type="EMBL" id="OJJ53372.1"/>
    </source>
</evidence>
<dbReference type="SUPFAM" id="SSF81383">
    <property type="entry name" value="F-box domain"/>
    <property type="match status" value="1"/>
</dbReference>
<sequence>MPQLTSIFKRLRPGRNDCRPTWVPSLLELLPPELILCINDFLELPDTICLSRCSHHLHEVLRKPRLPAGDTLLKTTMLARIAPDMPHLFYCSPCAKLQFTADIVHPSVFYPGAYSSKKPRIPKRSKYCPQIDACRRKAQSDRIPLLPLNHCLLDFAYSFAHCHLMAAMKNHYHGHRYGPTAESLAYRKVKLLDIDPFVTAMLSVDSRVCVPGRGTDDAALVLQTQSWILIAADIDDDIIVDWLKSSKICHHTVVNNRPEDGDTTRVTEDWGFGHGKDHTSEHLSCAVCGVEYQFGLRDCGAHGKGYVITTWMDLGPGLDSNDPKWLDIITSCPHIHAPIVSSEVSKMFQEASRLQNRDSDPADLNQAILIGNRYRRSVRSLRRFLYKAVPPIRRYLL</sequence>
<dbReference type="OrthoDB" id="3766406at2759"/>
<gene>
    <name evidence="1" type="ORF">ASPSYDRAFT_1163814</name>
</gene>
<dbReference type="EMBL" id="KV878597">
    <property type="protein sequence ID" value="OJJ53372.1"/>
    <property type="molecule type" value="Genomic_DNA"/>
</dbReference>
<dbReference type="STRING" id="1036612.A0A1L9T1P2"/>
<accession>A0A1L9T1P2</accession>
<dbReference type="AlphaFoldDB" id="A0A1L9T1P2"/>
<dbReference type="Proteomes" id="UP000184356">
    <property type="component" value="Unassembled WGS sequence"/>
</dbReference>
<keyword evidence="2" id="KW-1185">Reference proteome</keyword>
<dbReference type="RefSeq" id="XP_040697178.1">
    <property type="nucleotide sequence ID" value="XM_040840133.1"/>
</dbReference>
<proteinExistence type="predicted"/>
<evidence type="ECO:0008006" key="3">
    <source>
        <dbReference type="Google" id="ProtNLM"/>
    </source>
</evidence>
<reference evidence="2" key="1">
    <citation type="journal article" date="2017" name="Genome Biol.">
        <title>Comparative genomics reveals high biological diversity and specific adaptations in the industrially and medically important fungal genus Aspergillus.</title>
        <authorList>
            <person name="de Vries R.P."/>
            <person name="Riley R."/>
            <person name="Wiebenga A."/>
            <person name="Aguilar-Osorio G."/>
            <person name="Amillis S."/>
            <person name="Uchima C.A."/>
            <person name="Anderluh G."/>
            <person name="Asadollahi M."/>
            <person name="Askin M."/>
            <person name="Barry K."/>
            <person name="Battaglia E."/>
            <person name="Bayram O."/>
            <person name="Benocci T."/>
            <person name="Braus-Stromeyer S.A."/>
            <person name="Caldana C."/>
            <person name="Canovas D."/>
            <person name="Cerqueira G.C."/>
            <person name="Chen F."/>
            <person name="Chen W."/>
            <person name="Choi C."/>
            <person name="Clum A."/>
            <person name="Dos Santos R.A."/>
            <person name="Damasio A.R."/>
            <person name="Diallinas G."/>
            <person name="Emri T."/>
            <person name="Fekete E."/>
            <person name="Flipphi M."/>
            <person name="Freyberg S."/>
            <person name="Gallo A."/>
            <person name="Gournas C."/>
            <person name="Habgood R."/>
            <person name="Hainaut M."/>
            <person name="Harispe M.L."/>
            <person name="Henrissat B."/>
            <person name="Hilden K.S."/>
            <person name="Hope R."/>
            <person name="Hossain A."/>
            <person name="Karabika E."/>
            <person name="Karaffa L."/>
            <person name="Karanyi Z."/>
            <person name="Krasevec N."/>
            <person name="Kuo A."/>
            <person name="Kusch H."/>
            <person name="LaButti K."/>
            <person name="Lagendijk E.L."/>
            <person name="Lapidus A."/>
            <person name="Levasseur A."/>
            <person name="Lindquist E."/>
            <person name="Lipzen A."/>
            <person name="Logrieco A.F."/>
            <person name="MacCabe A."/>
            <person name="Maekelae M.R."/>
            <person name="Malavazi I."/>
            <person name="Melin P."/>
            <person name="Meyer V."/>
            <person name="Mielnichuk N."/>
            <person name="Miskei M."/>
            <person name="Molnar A.P."/>
            <person name="Mule G."/>
            <person name="Ngan C.Y."/>
            <person name="Orejas M."/>
            <person name="Orosz E."/>
            <person name="Ouedraogo J.P."/>
            <person name="Overkamp K.M."/>
            <person name="Park H.-S."/>
            <person name="Perrone G."/>
            <person name="Piumi F."/>
            <person name="Punt P.J."/>
            <person name="Ram A.F."/>
            <person name="Ramon A."/>
            <person name="Rauscher S."/>
            <person name="Record E."/>
            <person name="Riano-Pachon D.M."/>
            <person name="Robert V."/>
            <person name="Roehrig J."/>
            <person name="Ruller R."/>
            <person name="Salamov A."/>
            <person name="Salih N.S."/>
            <person name="Samson R.A."/>
            <person name="Sandor E."/>
            <person name="Sanguinetti M."/>
            <person name="Schuetze T."/>
            <person name="Sepcic K."/>
            <person name="Shelest E."/>
            <person name="Sherlock G."/>
            <person name="Sophianopoulou V."/>
            <person name="Squina F.M."/>
            <person name="Sun H."/>
            <person name="Susca A."/>
            <person name="Todd R.B."/>
            <person name="Tsang A."/>
            <person name="Unkles S.E."/>
            <person name="van de Wiele N."/>
            <person name="van Rossen-Uffink D."/>
            <person name="Oliveira J.V."/>
            <person name="Vesth T.C."/>
            <person name="Visser J."/>
            <person name="Yu J.-H."/>
            <person name="Zhou M."/>
            <person name="Andersen M.R."/>
            <person name="Archer D.B."/>
            <person name="Baker S.E."/>
            <person name="Benoit I."/>
            <person name="Brakhage A.A."/>
            <person name="Braus G.H."/>
            <person name="Fischer R."/>
            <person name="Frisvad J.C."/>
            <person name="Goldman G.H."/>
            <person name="Houbraken J."/>
            <person name="Oakley B."/>
            <person name="Pocsi I."/>
            <person name="Scazzocchio C."/>
            <person name="Seiboth B."/>
            <person name="vanKuyk P.A."/>
            <person name="Wortman J."/>
            <person name="Dyer P.S."/>
            <person name="Grigoriev I.V."/>
        </authorList>
    </citation>
    <scope>NUCLEOTIDE SEQUENCE [LARGE SCALE GENOMIC DNA]</scope>
    <source>
        <strain evidence="2">CBS 593.65</strain>
    </source>
</reference>
<evidence type="ECO:0000313" key="2">
    <source>
        <dbReference type="Proteomes" id="UP000184356"/>
    </source>
</evidence>
<name>A0A1L9T1P2_9EURO</name>
<protein>
    <recommendedName>
        <fullName evidence="3">F-box domain-containing protein</fullName>
    </recommendedName>
</protein>
<dbReference type="GeneID" id="63756206"/>